<organism evidence="2 3">
    <name type="scientific">Apostasia shenzhenica</name>
    <dbReference type="NCBI Taxonomy" id="1088818"/>
    <lineage>
        <taxon>Eukaryota</taxon>
        <taxon>Viridiplantae</taxon>
        <taxon>Streptophyta</taxon>
        <taxon>Embryophyta</taxon>
        <taxon>Tracheophyta</taxon>
        <taxon>Spermatophyta</taxon>
        <taxon>Magnoliopsida</taxon>
        <taxon>Liliopsida</taxon>
        <taxon>Asparagales</taxon>
        <taxon>Orchidaceae</taxon>
        <taxon>Apostasioideae</taxon>
        <taxon>Apostasia</taxon>
    </lineage>
</organism>
<dbReference type="Pfam" id="PF24626">
    <property type="entry name" value="SH3_Tf2-1"/>
    <property type="match status" value="1"/>
</dbReference>
<name>A0A2I0ASW1_9ASPA</name>
<sequence length="110" mass="12618">MAPYEALYGRKCQSPLCWYEGQGRAILGPQLVDETTEKIKLIRERLLSAQDRQKKNFDARHRKVEFEVGDSVFLKVSPMKGVVRFGKTGKLKPRYIGPYQIIERVGAVAY</sequence>
<dbReference type="InterPro" id="IPR056924">
    <property type="entry name" value="SH3_Tf2-1"/>
</dbReference>
<dbReference type="EMBL" id="KZ451951">
    <property type="protein sequence ID" value="PKA58642.1"/>
    <property type="molecule type" value="Genomic_DNA"/>
</dbReference>
<evidence type="ECO:0000313" key="3">
    <source>
        <dbReference type="Proteomes" id="UP000236161"/>
    </source>
</evidence>
<gene>
    <name evidence="2" type="ORF">AXF42_Ash008929</name>
</gene>
<accession>A0A2I0ASW1</accession>
<dbReference type="PANTHER" id="PTHR46148">
    <property type="entry name" value="CHROMO DOMAIN-CONTAINING PROTEIN"/>
    <property type="match status" value="1"/>
</dbReference>
<protein>
    <recommendedName>
        <fullName evidence="1">Tf2-1-like SH3-like domain-containing protein</fullName>
    </recommendedName>
</protein>
<evidence type="ECO:0000313" key="2">
    <source>
        <dbReference type="EMBL" id="PKA58642.1"/>
    </source>
</evidence>
<dbReference type="PANTHER" id="PTHR46148:SF57">
    <property type="entry name" value="OS12G0499874 PROTEIN"/>
    <property type="match status" value="1"/>
</dbReference>
<reference evidence="2 3" key="1">
    <citation type="journal article" date="2017" name="Nature">
        <title>The Apostasia genome and the evolution of orchids.</title>
        <authorList>
            <person name="Zhang G.Q."/>
            <person name="Liu K.W."/>
            <person name="Li Z."/>
            <person name="Lohaus R."/>
            <person name="Hsiao Y.Y."/>
            <person name="Niu S.C."/>
            <person name="Wang J.Y."/>
            <person name="Lin Y.C."/>
            <person name="Xu Q."/>
            <person name="Chen L.J."/>
            <person name="Yoshida K."/>
            <person name="Fujiwara S."/>
            <person name="Wang Z.W."/>
            <person name="Zhang Y.Q."/>
            <person name="Mitsuda N."/>
            <person name="Wang M."/>
            <person name="Liu G.H."/>
            <person name="Pecoraro L."/>
            <person name="Huang H.X."/>
            <person name="Xiao X.J."/>
            <person name="Lin M."/>
            <person name="Wu X.Y."/>
            <person name="Wu W.L."/>
            <person name="Chen Y.Y."/>
            <person name="Chang S.B."/>
            <person name="Sakamoto S."/>
            <person name="Ohme-Takagi M."/>
            <person name="Yagi M."/>
            <person name="Zeng S.J."/>
            <person name="Shen C.Y."/>
            <person name="Yeh C.M."/>
            <person name="Luo Y.B."/>
            <person name="Tsai W.C."/>
            <person name="Van de Peer Y."/>
            <person name="Liu Z.J."/>
        </authorList>
    </citation>
    <scope>NUCLEOTIDE SEQUENCE [LARGE SCALE GENOMIC DNA]</scope>
    <source>
        <strain evidence="3">cv. Shenzhen</strain>
        <tissue evidence="2">Stem</tissue>
    </source>
</reference>
<evidence type="ECO:0000259" key="1">
    <source>
        <dbReference type="Pfam" id="PF24626"/>
    </source>
</evidence>
<feature type="domain" description="Tf2-1-like SH3-like" evidence="1">
    <location>
        <begin position="69"/>
        <end position="110"/>
    </location>
</feature>
<proteinExistence type="predicted"/>
<dbReference type="AlphaFoldDB" id="A0A2I0ASW1"/>
<dbReference type="Proteomes" id="UP000236161">
    <property type="component" value="Unassembled WGS sequence"/>
</dbReference>
<keyword evidence="3" id="KW-1185">Reference proteome</keyword>
<dbReference type="OrthoDB" id="906951at2759"/>